<keyword evidence="8" id="KW-1185">Reference proteome</keyword>
<feature type="compositionally biased region" description="Basic and acidic residues" evidence="5">
    <location>
        <begin position="49"/>
        <end position="64"/>
    </location>
</feature>
<evidence type="ECO:0000256" key="2">
    <source>
        <dbReference type="ARBA" id="ARBA00022692"/>
    </source>
</evidence>
<feature type="compositionally biased region" description="Basic and acidic residues" evidence="5">
    <location>
        <begin position="817"/>
        <end position="834"/>
    </location>
</feature>
<gene>
    <name evidence="7" type="ORF">QQZ08_012051</name>
</gene>
<evidence type="ECO:0000256" key="6">
    <source>
        <dbReference type="SAM" id="Phobius"/>
    </source>
</evidence>
<feature type="transmembrane region" description="Helical" evidence="6">
    <location>
        <begin position="972"/>
        <end position="994"/>
    </location>
</feature>
<feature type="transmembrane region" description="Helical" evidence="6">
    <location>
        <begin position="936"/>
        <end position="960"/>
    </location>
</feature>
<comment type="caution">
    <text evidence="7">The sequence shown here is derived from an EMBL/GenBank/DDBJ whole genome shotgun (WGS) entry which is preliminary data.</text>
</comment>
<evidence type="ECO:0000256" key="3">
    <source>
        <dbReference type="ARBA" id="ARBA00022989"/>
    </source>
</evidence>
<evidence type="ECO:0000313" key="8">
    <source>
        <dbReference type="Proteomes" id="UP001498421"/>
    </source>
</evidence>
<sequence>MSQRDGDGRPSHVRFAEREEVIRHNRRPHRQDSRGYTRRGTYESVDSPADERPRYRRDSGDRPNPRAPIYPESWTARLEEHATLEPITTQDLARGAIRRPFPRTTAAALPADEVRLTESPPPIEDEWDDRRNRTRNRASYNEVEVDPYPDRRSRRFDRPRSKSRSKSRSRSHSRSRSRSPHYSRFETPVIIREDSRHSRYPSYPVDRYSVERPYRPPSVSSDDGDPYDKFDFSLPSQSITESSKDGDSDTESPESDDRAPPKDERGKLKTTPAMAVKASVYTGNAELGGSHGANLTVVHGTNDRKQSLFRWLHVRQEIMNFEDLWVEISCVSGLSDLEKRALWCIVIDNSLLVTCGTMTQSDLQGEALKVHDEPSRDLATGNQGKILVSYGESVTWSLAAEECQTWFAFISKFQAFWPKNLEFWHKDQMVTAVKWPKILRLVSHVRSSIKIMMKIGCLPDAPRRAILNPEPQSETASNDEERKMDVDEFVHVMTLLPGDRKRTSTFAEKTAVKTQLDAAHKFLMWDTSYSNRRAYESCEPSTMKECREYLSSLASEVEDDGTDEVRRAYEEKIDVFNAAEMLHRFFLPRNTDDPTSGKFWGAFRKLLQLKALESNHTRAFIDNTVSEIRTFLRSFTPILIAFQNVLSHASEEERAAIELPREFVTAWLYAVMAMVYGSQDNHAWYFRTSRLRDLTELGMKKLMHWLPDKSLLKRTSLLPLEVLSLVTLGLLQDQVGKSDDICETYSQYLNSLENSIMSKQSDRSYQHRIDLVQQEMSAIKRTLWKQRSIISNIRNSLTALDTHNIVVLQGREESAMRRDRYADREREREREQARYADVPPPPPTLHTSRVALEHSAPVRPANDYMGLDDEFIREIAVASKLSSTDAGGLRGLFFMECSRLIEQREFEFRRYAEYASDLERAINYKMNFAKDRQENAIFAFTLVTIVFLPMSAVSSIFGMNTTDVRDMESSQWLYWAVALPLTLFVIGAGLWWMGELGNIARWLMRKPRQTSQGVYGGPAMISQAVDQTYYPSISPPGAVMMDYGPPPYAPSPGVNRVWTQGHYAPPRSVWQGRPGSVG</sequence>
<dbReference type="PANTHER" id="PTHR46494">
    <property type="entry name" value="CORA FAMILY METAL ION TRANSPORTER (EUROFUNG)"/>
    <property type="match status" value="1"/>
</dbReference>
<feature type="compositionally biased region" description="Basic residues" evidence="5">
    <location>
        <begin position="161"/>
        <end position="181"/>
    </location>
</feature>
<reference evidence="7 8" key="1">
    <citation type="journal article" date="2025" name="Microbiol. Resour. Announc.">
        <title>Draft genome sequences for Neonectria magnoliae and Neonectria punicea, canker pathogens of Liriodendron tulipifera and Acer saccharum in West Virginia.</title>
        <authorList>
            <person name="Petronek H.M."/>
            <person name="Kasson M.T."/>
            <person name="Metheny A.M."/>
            <person name="Stauder C.M."/>
            <person name="Lovett B."/>
            <person name="Lynch S.C."/>
            <person name="Garnas J.R."/>
            <person name="Kasson L.R."/>
            <person name="Stajich J.E."/>
        </authorList>
    </citation>
    <scope>NUCLEOTIDE SEQUENCE [LARGE SCALE GENOMIC DNA]</scope>
    <source>
        <strain evidence="7 8">NRRL 64651</strain>
    </source>
</reference>
<feature type="region of interest" description="Disordered" evidence="5">
    <location>
        <begin position="817"/>
        <end position="844"/>
    </location>
</feature>
<keyword evidence="3 6" id="KW-1133">Transmembrane helix</keyword>
<keyword evidence="2 6" id="KW-0812">Transmembrane</keyword>
<evidence type="ECO:0008006" key="9">
    <source>
        <dbReference type="Google" id="ProtNLM"/>
    </source>
</evidence>
<dbReference type="Proteomes" id="UP001498421">
    <property type="component" value="Unassembled WGS sequence"/>
</dbReference>
<organism evidence="7 8">
    <name type="scientific">Neonectria magnoliae</name>
    <dbReference type="NCBI Taxonomy" id="2732573"/>
    <lineage>
        <taxon>Eukaryota</taxon>
        <taxon>Fungi</taxon>
        <taxon>Dikarya</taxon>
        <taxon>Ascomycota</taxon>
        <taxon>Pezizomycotina</taxon>
        <taxon>Sordariomycetes</taxon>
        <taxon>Hypocreomycetidae</taxon>
        <taxon>Hypocreales</taxon>
        <taxon>Nectriaceae</taxon>
        <taxon>Neonectria</taxon>
    </lineage>
</organism>
<dbReference type="Pfam" id="PF01544">
    <property type="entry name" value="CorA"/>
    <property type="match status" value="1"/>
</dbReference>
<dbReference type="InterPro" id="IPR002523">
    <property type="entry name" value="MgTranspt_CorA/ZnTranspt_ZntB"/>
</dbReference>
<keyword evidence="4 6" id="KW-0472">Membrane</keyword>
<comment type="subcellular location">
    <subcellularLocation>
        <location evidence="1">Cell membrane</location>
        <topology evidence="1">Multi-pass membrane protein</topology>
    </subcellularLocation>
</comment>
<feature type="compositionally biased region" description="Basic and acidic residues" evidence="5">
    <location>
        <begin position="1"/>
        <end position="23"/>
    </location>
</feature>
<evidence type="ECO:0000313" key="7">
    <source>
        <dbReference type="EMBL" id="KAK7416309.1"/>
    </source>
</evidence>
<dbReference type="SUPFAM" id="SSF144083">
    <property type="entry name" value="Magnesium transport protein CorA, transmembrane region"/>
    <property type="match status" value="1"/>
</dbReference>
<dbReference type="PANTHER" id="PTHR46494:SF1">
    <property type="entry name" value="CORA FAMILY METAL ION TRANSPORTER (EUROFUNG)"/>
    <property type="match status" value="1"/>
</dbReference>
<protein>
    <recommendedName>
        <fullName evidence="9">Mg2+ transporter</fullName>
    </recommendedName>
</protein>
<evidence type="ECO:0000256" key="5">
    <source>
        <dbReference type="SAM" id="MobiDB-lite"/>
    </source>
</evidence>
<feature type="compositionally biased region" description="Basic and acidic residues" evidence="5">
    <location>
        <begin position="255"/>
        <end position="267"/>
    </location>
</feature>
<dbReference type="InterPro" id="IPR045863">
    <property type="entry name" value="CorA_TM1_TM2"/>
</dbReference>
<dbReference type="EMBL" id="JAZAVK010000212">
    <property type="protein sequence ID" value="KAK7416309.1"/>
    <property type="molecule type" value="Genomic_DNA"/>
</dbReference>
<evidence type="ECO:0000256" key="4">
    <source>
        <dbReference type="ARBA" id="ARBA00023136"/>
    </source>
</evidence>
<accession>A0ABR1H5J5</accession>
<name>A0ABR1H5J5_9HYPO</name>
<proteinExistence type="predicted"/>
<feature type="region of interest" description="Disordered" evidence="5">
    <location>
        <begin position="1"/>
        <end position="271"/>
    </location>
</feature>
<feature type="compositionally biased region" description="Basic and acidic residues" evidence="5">
    <location>
        <begin position="148"/>
        <end position="160"/>
    </location>
</feature>
<dbReference type="Gene3D" id="1.20.58.340">
    <property type="entry name" value="Magnesium transport protein CorA, transmembrane region"/>
    <property type="match status" value="1"/>
</dbReference>
<evidence type="ECO:0000256" key="1">
    <source>
        <dbReference type="ARBA" id="ARBA00004651"/>
    </source>
</evidence>